<evidence type="ECO:0008006" key="5">
    <source>
        <dbReference type="Google" id="ProtNLM"/>
    </source>
</evidence>
<keyword evidence="1" id="KW-0175">Coiled coil</keyword>
<reference evidence="3 4" key="1">
    <citation type="submission" date="2017-02" db="EMBL/GenBank/DDBJ databases">
        <authorList>
            <person name="Peterson S.W."/>
        </authorList>
    </citation>
    <scope>NUCLEOTIDE SEQUENCE [LARGE SCALE GENOMIC DNA]</scope>
    <source>
        <strain evidence="3 4">DSM 18034</strain>
    </source>
</reference>
<name>A0A1T4VRR2_9BACT</name>
<accession>A0A1T4VRR2</accession>
<dbReference type="EMBL" id="FUYA01000002">
    <property type="protein sequence ID" value="SKA67663.1"/>
    <property type="molecule type" value="Genomic_DNA"/>
</dbReference>
<dbReference type="RefSeq" id="WP_078684170.1">
    <property type="nucleotide sequence ID" value="NZ_FUYA01000002.1"/>
</dbReference>
<evidence type="ECO:0000313" key="4">
    <source>
        <dbReference type="Proteomes" id="UP000189733"/>
    </source>
</evidence>
<keyword evidence="2" id="KW-0732">Signal</keyword>
<feature type="chain" id="PRO_5012278604" description="DUF3450 domain-containing protein" evidence="2">
    <location>
        <begin position="28"/>
        <end position="256"/>
    </location>
</feature>
<dbReference type="OrthoDB" id="5880116at2"/>
<sequence length="256" mass="28851">MRQQLCKKLVGTVLGALLVAQSGTVLASPADAEHIVQDAIGTEIAAQKDNAKWQGEKAQILEELRQLKNENMWLGFQEKKYSRYVRDMQGKIAELERVQAELKKIENGLEPFLYEMVENFSAFVKSDLPFLPEERQRRVQFLEQTLDDHSLALGEKLRRVFEAIDAELGYGQSADTQSALVMLDGKETHVTLVRAGRLGLYCLTPDGEHSGIYDKKLKEYTMLPNSSTDAIKHLQNMIDQKRFTELVALPLGGADK</sequence>
<dbReference type="AlphaFoldDB" id="A0A1T4VRR2"/>
<evidence type="ECO:0000256" key="2">
    <source>
        <dbReference type="SAM" id="SignalP"/>
    </source>
</evidence>
<evidence type="ECO:0000313" key="3">
    <source>
        <dbReference type="EMBL" id="SKA67663.1"/>
    </source>
</evidence>
<dbReference type="InterPro" id="IPR016866">
    <property type="entry name" value="UCP028069"/>
</dbReference>
<keyword evidence="4" id="KW-1185">Reference proteome</keyword>
<organism evidence="3 4">
    <name type="scientific">Desulfobaculum bizertense DSM 18034</name>
    <dbReference type="NCBI Taxonomy" id="1121442"/>
    <lineage>
        <taxon>Bacteria</taxon>
        <taxon>Pseudomonadati</taxon>
        <taxon>Thermodesulfobacteriota</taxon>
        <taxon>Desulfovibrionia</taxon>
        <taxon>Desulfovibrionales</taxon>
        <taxon>Desulfovibrionaceae</taxon>
        <taxon>Desulfobaculum</taxon>
    </lineage>
</organism>
<proteinExistence type="predicted"/>
<gene>
    <name evidence="3" type="ORF">SAMN02745702_00867</name>
</gene>
<evidence type="ECO:0000256" key="1">
    <source>
        <dbReference type="SAM" id="Coils"/>
    </source>
</evidence>
<protein>
    <recommendedName>
        <fullName evidence="5">DUF3450 domain-containing protein</fullName>
    </recommendedName>
</protein>
<dbReference type="STRING" id="1121442.SAMN02745702_00867"/>
<feature type="signal peptide" evidence="2">
    <location>
        <begin position="1"/>
        <end position="27"/>
    </location>
</feature>
<feature type="coiled-coil region" evidence="1">
    <location>
        <begin position="50"/>
        <end position="108"/>
    </location>
</feature>
<dbReference type="Proteomes" id="UP000189733">
    <property type="component" value="Unassembled WGS sequence"/>
</dbReference>
<dbReference type="Pfam" id="PF11932">
    <property type="entry name" value="DUF3450"/>
    <property type="match status" value="1"/>
</dbReference>